<dbReference type="CDD" id="cd00077">
    <property type="entry name" value="HDc"/>
    <property type="match status" value="1"/>
</dbReference>
<gene>
    <name evidence="6" type="ORF">F7Q92_10260</name>
</gene>
<evidence type="ECO:0000259" key="4">
    <source>
        <dbReference type="PROSITE" id="PS50110"/>
    </source>
</evidence>
<dbReference type="SUPFAM" id="SSF109604">
    <property type="entry name" value="HD-domain/PDEase-like"/>
    <property type="match status" value="1"/>
</dbReference>
<reference evidence="6 7" key="1">
    <citation type="submission" date="2019-09" db="EMBL/GenBank/DDBJ databases">
        <title>Draft genome sequences of 48 bacterial type strains from the CCUG.</title>
        <authorList>
            <person name="Tunovic T."/>
            <person name="Pineiro-Iglesias B."/>
            <person name="Unosson C."/>
            <person name="Inganas E."/>
            <person name="Ohlen M."/>
            <person name="Cardew S."/>
            <person name="Jensie-Markopoulos S."/>
            <person name="Salva-Serra F."/>
            <person name="Jaen-Luchoro D."/>
            <person name="Karlsson R."/>
            <person name="Svensson-Stadler L."/>
            <person name="Chun J."/>
            <person name="Moore E."/>
        </authorList>
    </citation>
    <scope>NUCLEOTIDE SEQUENCE [LARGE SCALE GENOMIC DNA]</scope>
    <source>
        <strain evidence="6 7">CCUG 30977</strain>
    </source>
</reference>
<dbReference type="PANTHER" id="PTHR45228:SF8">
    <property type="entry name" value="TWO-COMPONENT RESPONSE REGULATOR-RELATED"/>
    <property type="match status" value="1"/>
</dbReference>
<dbReference type="EMBL" id="VZPB01000020">
    <property type="protein sequence ID" value="KAB0582550.1"/>
    <property type="molecule type" value="Genomic_DNA"/>
</dbReference>
<dbReference type="InterPro" id="IPR001789">
    <property type="entry name" value="Sig_transdc_resp-reg_receiver"/>
</dbReference>
<keyword evidence="2" id="KW-0175">Coiled coil</keyword>
<dbReference type="Gene3D" id="1.10.3210.10">
    <property type="entry name" value="Hypothetical protein af1432"/>
    <property type="match status" value="1"/>
</dbReference>
<comment type="caution">
    <text evidence="6">The sequence shown here is derived from an EMBL/GenBank/DDBJ whole genome shotgun (WGS) entry which is preliminary data.</text>
</comment>
<evidence type="ECO:0000313" key="7">
    <source>
        <dbReference type="Proteomes" id="UP000430120"/>
    </source>
</evidence>
<dbReference type="GO" id="GO:0008081">
    <property type="term" value="F:phosphoric diester hydrolase activity"/>
    <property type="evidence" value="ECO:0007669"/>
    <property type="project" value="UniProtKB-ARBA"/>
</dbReference>
<feature type="modified residue" description="4-aspartylphosphate" evidence="1">
    <location>
        <position position="69"/>
    </location>
</feature>
<feature type="domain" description="Response regulatory" evidence="4">
    <location>
        <begin position="20"/>
        <end position="135"/>
    </location>
</feature>
<evidence type="ECO:0000256" key="2">
    <source>
        <dbReference type="SAM" id="Coils"/>
    </source>
</evidence>
<dbReference type="Gene3D" id="3.40.50.2300">
    <property type="match status" value="1"/>
</dbReference>
<dbReference type="GO" id="GO:0000160">
    <property type="term" value="P:phosphorelay signal transduction system"/>
    <property type="evidence" value="ECO:0007669"/>
    <property type="project" value="InterPro"/>
</dbReference>
<dbReference type="InterPro" id="IPR052020">
    <property type="entry name" value="Cyclic_di-GMP/3'3'-cGAMP_PDE"/>
</dbReference>
<dbReference type="AlphaFoldDB" id="A0A643FBT4"/>
<dbReference type="SUPFAM" id="SSF52172">
    <property type="entry name" value="CheY-like"/>
    <property type="match status" value="1"/>
</dbReference>
<dbReference type="CDD" id="cd17569">
    <property type="entry name" value="REC_HupR-like"/>
    <property type="match status" value="1"/>
</dbReference>
<dbReference type="Pfam" id="PF00072">
    <property type="entry name" value="Response_reg"/>
    <property type="match status" value="1"/>
</dbReference>
<feature type="compositionally biased region" description="Low complexity" evidence="3">
    <location>
        <begin position="447"/>
        <end position="476"/>
    </location>
</feature>
<evidence type="ECO:0000256" key="3">
    <source>
        <dbReference type="SAM" id="MobiDB-lite"/>
    </source>
</evidence>
<feature type="region of interest" description="Disordered" evidence="3">
    <location>
        <begin position="445"/>
        <end position="476"/>
    </location>
</feature>
<dbReference type="InterPro" id="IPR011006">
    <property type="entry name" value="CheY-like_superfamily"/>
</dbReference>
<name>A0A643FBT4_IDEDE</name>
<dbReference type="InterPro" id="IPR003607">
    <property type="entry name" value="HD/PDEase_dom"/>
</dbReference>
<dbReference type="SMART" id="SM00448">
    <property type="entry name" value="REC"/>
    <property type="match status" value="1"/>
</dbReference>
<dbReference type="RefSeq" id="WP_151124053.1">
    <property type="nucleotide sequence ID" value="NZ_CP088081.1"/>
</dbReference>
<keyword evidence="1" id="KW-0597">Phosphoprotein</keyword>
<dbReference type="OrthoDB" id="9774747at2"/>
<dbReference type="PROSITE" id="PS51832">
    <property type="entry name" value="HD_GYP"/>
    <property type="match status" value="1"/>
</dbReference>
<dbReference type="Proteomes" id="UP000430120">
    <property type="component" value="Unassembled WGS sequence"/>
</dbReference>
<organism evidence="6 7">
    <name type="scientific">Ideonella dechloratans</name>
    <dbReference type="NCBI Taxonomy" id="36863"/>
    <lineage>
        <taxon>Bacteria</taxon>
        <taxon>Pseudomonadati</taxon>
        <taxon>Pseudomonadota</taxon>
        <taxon>Betaproteobacteria</taxon>
        <taxon>Burkholderiales</taxon>
        <taxon>Sphaerotilaceae</taxon>
        <taxon>Ideonella</taxon>
    </lineage>
</organism>
<sequence>MTSDPTASTLVSRAPFEGATLLLVDDESGVLNALRRLFRGQGYTVLLASSGAEGLQVLAQQPVDLVLSDMRMPEMDGAQFLAEVRQRHPQAVRLLLTGYADIGSTIAAINQGEIHRYIAKPWNDPDLLLTVQEALRRRQLELENQQLLAQVQAQNQALAELNQGLEQRVKARTAEIEQINDMLEKAYEELNENFMVAVTVFSGLLEMREGAVAGHARRVAALVKRMGPHLGLDERALQEVYLGALLHDIGSIGFPDRMLGKPLSLLVPEDQIRYRRHPKDGEAALMPLARLHGVGRIVRQHHERMDGKGFPDGLEGEDIVLGARIVAAVSDYDDLVHGAMSAQAHSRQQALQTIRGGVGTHYDPRVVEALEAVLAEPDPQEREDECIEAIQLRPGMVLARDLLSAKGALLLAAGYVFEERVIRQIREFVSSEGVRLTLHVRRVPGDAAPRLTPPRSAAATPATATTATASPELRHA</sequence>
<dbReference type="InterPro" id="IPR037522">
    <property type="entry name" value="HD_GYP_dom"/>
</dbReference>
<evidence type="ECO:0000256" key="1">
    <source>
        <dbReference type="PROSITE-ProRule" id="PRU00169"/>
    </source>
</evidence>
<evidence type="ECO:0000313" key="6">
    <source>
        <dbReference type="EMBL" id="KAB0582550.1"/>
    </source>
</evidence>
<dbReference type="PROSITE" id="PS50110">
    <property type="entry name" value="RESPONSE_REGULATORY"/>
    <property type="match status" value="1"/>
</dbReference>
<keyword evidence="7" id="KW-1185">Reference proteome</keyword>
<protein>
    <submittedName>
        <fullName evidence="6">Response regulator</fullName>
    </submittedName>
</protein>
<dbReference type="SMART" id="SM00471">
    <property type="entry name" value="HDc"/>
    <property type="match status" value="1"/>
</dbReference>
<proteinExistence type="predicted"/>
<dbReference type="PANTHER" id="PTHR45228">
    <property type="entry name" value="CYCLIC DI-GMP PHOSPHODIESTERASE TM_0186-RELATED"/>
    <property type="match status" value="1"/>
</dbReference>
<evidence type="ECO:0000259" key="5">
    <source>
        <dbReference type="PROSITE" id="PS51832"/>
    </source>
</evidence>
<feature type="coiled-coil region" evidence="2">
    <location>
        <begin position="137"/>
        <end position="193"/>
    </location>
</feature>
<dbReference type="Pfam" id="PF13487">
    <property type="entry name" value="HD_5"/>
    <property type="match status" value="1"/>
</dbReference>
<accession>A0A643FBT4</accession>
<feature type="domain" description="HD-GYP" evidence="5">
    <location>
        <begin position="190"/>
        <end position="386"/>
    </location>
</feature>